<proteinExistence type="predicted"/>
<keyword evidence="1" id="KW-1133">Transmembrane helix</keyword>
<dbReference type="AlphaFoldDB" id="A0A948TG79"/>
<keyword evidence="1" id="KW-0812">Transmembrane</keyword>
<feature type="transmembrane region" description="Helical" evidence="1">
    <location>
        <begin position="101"/>
        <end position="117"/>
    </location>
</feature>
<keyword evidence="1" id="KW-0472">Membrane</keyword>
<dbReference type="Proteomes" id="UP000733611">
    <property type="component" value="Unassembled WGS sequence"/>
</dbReference>
<evidence type="ECO:0000313" key="3">
    <source>
        <dbReference type="Proteomes" id="UP000733611"/>
    </source>
</evidence>
<reference evidence="2" key="1">
    <citation type="journal article" date="2021" name="PeerJ">
        <title>Extensive microbial diversity within the chicken gut microbiome revealed by metagenomics and culture.</title>
        <authorList>
            <person name="Gilroy R."/>
            <person name="Ravi A."/>
            <person name="Getino M."/>
            <person name="Pursley I."/>
            <person name="Horton D.L."/>
            <person name="Alikhan N.F."/>
            <person name="Baker D."/>
            <person name="Gharbi K."/>
            <person name="Hall N."/>
            <person name="Watson M."/>
            <person name="Adriaenssens E.M."/>
            <person name="Foster-Nyarko E."/>
            <person name="Jarju S."/>
            <person name="Secka A."/>
            <person name="Antonio M."/>
            <person name="Oren A."/>
            <person name="Chaudhuri R.R."/>
            <person name="La Ragione R."/>
            <person name="Hildebrand F."/>
            <person name="Pallen M.J."/>
        </authorList>
    </citation>
    <scope>NUCLEOTIDE SEQUENCE</scope>
    <source>
        <strain evidence="2">378</strain>
    </source>
</reference>
<gene>
    <name evidence="2" type="ORF">H9847_05260</name>
</gene>
<dbReference type="EMBL" id="JAHLFE010000105">
    <property type="protein sequence ID" value="MBU3844265.1"/>
    <property type="molecule type" value="Genomic_DNA"/>
</dbReference>
<protein>
    <submittedName>
        <fullName evidence="2">Uncharacterized protein</fullName>
    </submittedName>
</protein>
<organism evidence="2 3">
    <name type="scientific">Candidatus Anaerobiospirillum pullicola</name>
    <dbReference type="NCBI Taxonomy" id="2838451"/>
    <lineage>
        <taxon>Bacteria</taxon>
        <taxon>Pseudomonadati</taxon>
        <taxon>Pseudomonadota</taxon>
        <taxon>Gammaproteobacteria</taxon>
        <taxon>Aeromonadales</taxon>
        <taxon>Succinivibrionaceae</taxon>
        <taxon>Anaerobiospirillum</taxon>
    </lineage>
</organism>
<reference evidence="2" key="2">
    <citation type="submission" date="2021-04" db="EMBL/GenBank/DDBJ databases">
        <authorList>
            <person name="Gilroy R."/>
        </authorList>
    </citation>
    <scope>NUCLEOTIDE SEQUENCE</scope>
    <source>
        <strain evidence="2">378</strain>
    </source>
</reference>
<accession>A0A948TG79</accession>
<comment type="caution">
    <text evidence="2">The sequence shown here is derived from an EMBL/GenBank/DDBJ whole genome shotgun (WGS) entry which is preliminary data.</text>
</comment>
<name>A0A948TG79_9GAMM</name>
<feature type="transmembrane region" description="Helical" evidence="1">
    <location>
        <begin position="67"/>
        <end position="89"/>
    </location>
</feature>
<evidence type="ECO:0000256" key="1">
    <source>
        <dbReference type="SAM" id="Phobius"/>
    </source>
</evidence>
<sequence length="118" mass="12965">MEAEPNPQTAELVALLTEKVELLSEKVSLQNDQVSRITDQVSMLLEALYKLSDAAEKKAVRTDVTSLLSLVSEPVSAMGAMLVSFGSYLWTTVDSLPLREWLVIMALLLLILFAIVSL</sequence>
<evidence type="ECO:0000313" key="2">
    <source>
        <dbReference type="EMBL" id="MBU3844265.1"/>
    </source>
</evidence>